<evidence type="ECO:0000313" key="2">
    <source>
        <dbReference type="EMBL" id="DAF53626.1"/>
    </source>
</evidence>
<dbReference type="InterPro" id="IPR054738">
    <property type="entry name" value="Siphovirus-type_tail_C"/>
</dbReference>
<sequence length="298" mass="32764">MTSMRIIRSDGRELTAADGWQGWLIADGGLDDWLDLDINITTAANVLTDGSRLVSKRVEECERTASILYVGSRDWAEVRDEILSFLSPKHTFKVYVTHAGRTRWAEGELSARSVPLEPEGRPCRATFSILCCDPYLRSEDAHEYAFGDSTPGLGWPFVSVSETFVPGVRCPVGFPASVLIYDGINTIHNAGDVTATYTVRIEADGDLVDPTITKDGTRFVKLVTTLKAGDVAEIDFTKSPPRVEVNGENAIQKCSRDSSFAGMEMAVGANTFTFSISNEENRSLAKVQILYNDRYMGV</sequence>
<evidence type="ECO:0000259" key="1">
    <source>
        <dbReference type="Pfam" id="PF22768"/>
    </source>
</evidence>
<dbReference type="Gene3D" id="2.60.120.860">
    <property type="match status" value="1"/>
</dbReference>
<proteinExistence type="predicted"/>
<accession>A0A8S5SSS9</accession>
<dbReference type="EMBL" id="BK032660">
    <property type="protein sequence ID" value="DAF53626.1"/>
    <property type="molecule type" value="Genomic_DNA"/>
</dbReference>
<feature type="domain" description="Siphovirus-type tail component C-terminal" evidence="1">
    <location>
        <begin position="191"/>
        <end position="295"/>
    </location>
</feature>
<dbReference type="Pfam" id="PF22768">
    <property type="entry name" value="SPP1_Dit"/>
    <property type="match status" value="1"/>
</dbReference>
<name>A0A8S5SSS9_9CAUD</name>
<reference evidence="2" key="1">
    <citation type="journal article" date="2021" name="Proc. Natl. Acad. Sci. U.S.A.">
        <title>A Catalog of Tens of Thousands of Viruses from Human Metagenomes Reveals Hidden Associations with Chronic Diseases.</title>
        <authorList>
            <person name="Tisza M.J."/>
            <person name="Buck C.B."/>
        </authorList>
    </citation>
    <scope>NUCLEOTIDE SEQUENCE</scope>
    <source>
        <strain evidence="2">CtRIT4</strain>
    </source>
</reference>
<organism evidence="2">
    <name type="scientific">Siphoviridae sp. ctRIT4</name>
    <dbReference type="NCBI Taxonomy" id="2827869"/>
    <lineage>
        <taxon>Viruses</taxon>
        <taxon>Duplodnaviria</taxon>
        <taxon>Heunggongvirae</taxon>
        <taxon>Uroviricota</taxon>
        <taxon>Caudoviricetes</taxon>
    </lineage>
</organism>
<protein>
    <submittedName>
        <fullName evidence="2">Tail protein</fullName>
    </submittedName>
</protein>